<keyword evidence="2" id="KW-1185">Reference proteome</keyword>
<proteinExistence type="predicted"/>
<sequence>MERAQHPVAVSHQLTPVRLEVHGSIMVYGSGRSRRGTEGEGYSGAKLREAASAAEAEANAVMIGCGRVPSPASSG</sequence>
<reference evidence="1" key="1">
    <citation type="submission" date="2021-01" db="EMBL/GenBank/DDBJ databases">
        <title>Whole genome shotgun sequence of Planotetraspora silvatica NBRC 100141.</title>
        <authorList>
            <person name="Komaki H."/>
            <person name="Tamura T."/>
        </authorList>
    </citation>
    <scope>NUCLEOTIDE SEQUENCE</scope>
    <source>
        <strain evidence="1">NBRC 100141</strain>
    </source>
</reference>
<dbReference type="Proteomes" id="UP000644610">
    <property type="component" value="Unassembled WGS sequence"/>
</dbReference>
<accession>A0A8J3UU35</accession>
<gene>
    <name evidence="1" type="ORF">Psi02_10340</name>
</gene>
<protein>
    <submittedName>
        <fullName evidence="1">Uncharacterized protein</fullName>
    </submittedName>
</protein>
<comment type="caution">
    <text evidence="1">The sequence shown here is derived from an EMBL/GenBank/DDBJ whole genome shotgun (WGS) entry which is preliminary data.</text>
</comment>
<dbReference type="EMBL" id="BOOQ01000003">
    <property type="protein sequence ID" value="GII44610.1"/>
    <property type="molecule type" value="Genomic_DNA"/>
</dbReference>
<organism evidence="1 2">
    <name type="scientific">Planotetraspora silvatica</name>
    <dbReference type="NCBI Taxonomy" id="234614"/>
    <lineage>
        <taxon>Bacteria</taxon>
        <taxon>Bacillati</taxon>
        <taxon>Actinomycetota</taxon>
        <taxon>Actinomycetes</taxon>
        <taxon>Streptosporangiales</taxon>
        <taxon>Streptosporangiaceae</taxon>
        <taxon>Planotetraspora</taxon>
    </lineage>
</organism>
<name>A0A8J3UU35_9ACTN</name>
<dbReference type="AlphaFoldDB" id="A0A8J3UU35"/>
<evidence type="ECO:0000313" key="2">
    <source>
        <dbReference type="Proteomes" id="UP000644610"/>
    </source>
</evidence>
<evidence type="ECO:0000313" key="1">
    <source>
        <dbReference type="EMBL" id="GII44610.1"/>
    </source>
</evidence>